<feature type="compositionally biased region" description="Polar residues" evidence="2">
    <location>
        <begin position="289"/>
        <end position="298"/>
    </location>
</feature>
<accession>V6TG49</accession>
<evidence type="ECO:0000313" key="4">
    <source>
        <dbReference type="Proteomes" id="UP000018320"/>
    </source>
</evidence>
<name>V6TG49_GIAIN</name>
<feature type="repeat" description="ANK" evidence="1">
    <location>
        <begin position="225"/>
        <end position="257"/>
    </location>
</feature>
<evidence type="ECO:0000313" key="3">
    <source>
        <dbReference type="EMBL" id="ESU37332.1"/>
    </source>
</evidence>
<dbReference type="VEuPathDB" id="GiardiaDB:GL50803_0013360"/>
<feature type="non-terminal residue" evidence="3">
    <location>
        <position position="1"/>
    </location>
</feature>
<dbReference type="EMBL" id="AHGT01000029">
    <property type="protein sequence ID" value="ESU37332.1"/>
    <property type="molecule type" value="Genomic_DNA"/>
</dbReference>
<protein>
    <submittedName>
        <fullName evidence="3">Ankyrin repeat protein</fullName>
    </submittedName>
</protein>
<keyword evidence="1" id="KW-0040">ANK repeat</keyword>
<dbReference type="InterPro" id="IPR002110">
    <property type="entry name" value="Ankyrin_rpt"/>
</dbReference>
<gene>
    <name evidence="3" type="ORF">DHA2_13360</name>
</gene>
<feature type="region of interest" description="Disordered" evidence="2">
    <location>
        <begin position="286"/>
        <end position="367"/>
    </location>
</feature>
<sequence length="490" mass="53153">VERTMSSNIYTALMEAARKGDMIALRQNLRQQARLKDNLGVTALMYAAQAGRYEAVSLLAEYEAGMQDWRGKTALITAIQNGHAEVARILVPYETGLRDTDGATALMSAASMGFSSLIQELLEKEVKCVDDNGKTALMYAAESNQVDAVRILLKHEAGIRDSSGQTAMMYATVSGNISVIELLLGYEAGVCKDNGWSCLMTAAKLGNFEAAELLAPKEACLAKQNGMTALMVAAQFDHEDIVRLLMAAEGNMVRKDGLSARNIASQFGNHDVADLLANSTHLFLPPNPSVSAKSSRNANGPRPENDPSKAFISSTLMPPQRHQYLHAPTTPTTRGVTKREGHQGPGGYSTPALIESNHNNSSHPDGNNSKLVESYILSEASQFDNITLNATLMDSVHSGHSASNNSKILKLITEIDCKDCEIDALKKQVTQLQNQLSHKADGLVDIKADYVSQARQLQKMAEYMLEFANEIEPGINYMNSATTQKSDALK</sequence>
<dbReference type="VEuPathDB" id="GiardiaDB:DHA2_13360"/>
<feature type="compositionally biased region" description="Polar residues" evidence="2">
    <location>
        <begin position="356"/>
        <end position="367"/>
    </location>
</feature>
<dbReference type="SMART" id="SM00248">
    <property type="entry name" value="ANK"/>
    <property type="match status" value="8"/>
</dbReference>
<dbReference type="VEuPathDB" id="GiardiaDB:QR46_0512"/>
<dbReference type="PROSITE" id="PS50297">
    <property type="entry name" value="ANK_REP_REGION"/>
    <property type="match status" value="1"/>
</dbReference>
<feature type="repeat" description="ANK" evidence="1">
    <location>
        <begin position="163"/>
        <end position="195"/>
    </location>
</feature>
<dbReference type="PANTHER" id="PTHR24120:SF4">
    <property type="entry name" value="GH07239P"/>
    <property type="match status" value="1"/>
</dbReference>
<feature type="repeat" description="ANK" evidence="1">
    <location>
        <begin position="132"/>
        <end position="164"/>
    </location>
</feature>
<evidence type="ECO:0000256" key="1">
    <source>
        <dbReference type="PROSITE-ProRule" id="PRU00023"/>
    </source>
</evidence>
<dbReference type="InterPro" id="IPR036770">
    <property type="entry name" value="Ankyrin_rpt-contain_sf"/>
</dbReference>
<dbReference type="SUPFAM" id="SSF48403">
    <property type="entry name" value="Ankyrin repeat"/>
    <property type="match status" value="1"/>
</dbReference>
<dbReference type="Proteomes" id="UP000018320">
    <property type="component" value="Unassembled WGS sequence"/>
</dbReference>
<dbReference type="PROSITE" id="PS50088">
    <property type="entry name" value="ANK_REPEAT"/>
    <property type="match status" value="3"/>
</dbReference>
<dbReference type="AlphaFoldDB" id="V6TG49"/>
<dbReference type="VEuPathDB" id="GiardiaDB:GL50581_3529"/>
<comment type="caution">
    <text evidence="3">The sequence shown here is derived from an EMBL/GenBank/DDBJ whole genome shotgun (WGS) entry which is preliminary data.</text>
</comment>
<reference evidence="3 4" key="2">
    <citation type="journal article" date="2013" name="Genome Biol. Evol.">
        <title>Genome sequencing of Giardia lamblia genotypes A2 and B isolates (DH and GS) and comparative analysis with the genomes of genotypes A1 and E (WB and Pig).</title>
        <authorList>
            <person name="Adam R.D."/>
            <person name="Dahlstrom E.W."/>
            <person name="Martens C.A."/>
            <person name="Bruno D.P."/>
            <person name="Barbian K.D."/>
            <person name="Ricklefs S.M."/>
            <person name="Hernandez M.M."/>
            <person name="Narla N.P."/>
            <person name="Patel R.B."/>
            <person name="Porcella S.F."/>
            <person name="Nash T.E."/>
        </authorList>
    </citation>
    <scope>NUCLEOTIDE SEQUENCE [LARGE SCALE GENOMIC DNA]</scope>
    <source>
        <strain evidence="3 4">DH</strain>
    </source>
</reference>
<dbReference type="PANTHER" id="PTHR24120">
    <property type="entry name" value="GH07239P"/>
    <property type="match status" value="1"/>
</dbReference>
<reference evidence="4" key="1">
    <citation type="submission" date="2012-02" db="EMBL/GenBank/DDBJ databases">
        <title>Genome sequencing of Giardia lamblia Genotypes A2 and B isolates (DH and GS) and comparative analysis with the genomes of Genotypes A1 and E (WB and Pig).</title>
        <authorList>
            <person name="Adam R."/>
            <person name="Dahlstrom E."/>
            <person name="Martens C."/>
            <person name="Bruno D."/>
            <person name="Barbian K."/>
            <person name="Porcella S.F."/>
            <person name="Nash T."/>
        </authorList>
    </citation>
    <scope>NUCLEOTIDE SEQUENCE</scope>
    <source>
        <strain evidence="4">DH</strain>
    </source>
</reference>
<organism evidence="3 4">
    <name type="scientific">Giardia intestinalis</name>
    <name type="common">Giardia lamblia</name>
    <dbReference type="NCBI Taxonomy" id="5741"/>
    <lineage>
        <taxon>Eukaryota</taxon>
        <taxon>Metamonada</taxon>
        <taxon>Diplomonadida</taxon>
        <taxon>Hexamitidae</taxon>
        <taxon>Giardiinae</taxon>
        <taxon>Giardia</taxon>
    </lineage>
</organism>
<dbReference type="Pfam" id="PF12796">
    <property type="entry name" value="Ank_2"/>
    <property type="match status" value="3"/>
</dbReference>
<evidence type="ECO:0000256" key="2">
    <source>
        <dbReference type="SAM" id="MobiDB-lite"/>
    </source>
</evidence>
<proteinExistence type="predicted"/>
<dbReference type="Gene3D" id="1.25.40.20">
    <property type="entry name" value="Ankyrin repeat-containing domain"/>
    <property type="match status" value="3"/>
</dbReference>